<organism evidence="1 2">
    <name type="scientific">Octadecabacter antarcticus 307</name>
    <dbReference type="NCBI Taxonomy" id="391626"/>
    <lineage>
        <taxon>Bacteria</taxon>
        <taxon>Pseudomonadati</taxon>
        <taxon>Pseudomonadota</taxon>
        <taxon>Alphaproteobacteria</taxon>
        <taxon>Rhodobacterales</taxon>
        <taxon>Roseobacteraceae</taxon>
        <taxon>Octadecabacter</taxon>
    </lineage>
</organism>
<keyword evidence="2" id="KW-1185">Reference proteome</keyword>
<dbReference type="AlphaFoldDB" id="M9RB30"/>
<evidence type="ECO:0000313" key="1">
    <source>
        <dbReference type="EMBL" id="AGI69407.1"/>
    </source>
</evidence>
<dbReference type="HOGENOM" id="CLU_130827_0_0_5"/>
<dbReference type="KEGG" id="oat:OAN307_c39790"/>
<dbReference type="eggNOG" id="COG5646">
    <property type="taxonomic scope" value="Bacteria"/>
</dbReference>
<name>M9RB30_9RHOB</name>
<accession>M9RB30</accession>
<dbReference type="SUPFAM" id="SSF159888">
    <property type="entry name" value="YdhG-like"/>
    <property type="match status" value="1"/>
</dbReference>
<dbReference type="STRING" id="391626.OAN307_c39790"/>
<reference evidence="1 2" key="1">
    <citation type="journal article" date="2013" name="PLoS ONE">
        <title>Poles Apart: Arctic and Antarctic Octadecabacter strains Share High Genome Plasticity and a New Type of Xanthorhodopsin.</title>
        <authorList>
            <person name="Vollmers J."/>
            <person name="Voget S."/>
            <person name="Dietrich S."/>
            <person name="Gollnow K."/>
            <person name="Smits M."/>
            <person name="Meyer K."/>
            <person name="Brinkhoff T."/>
            <person name="Simon M."/>
            <person name="Daniel R."/>
        </authorList>
    </citation>
    <scope>NUCLEOTIDE SEQUENCE [LARGE SCALE GENOMIC DNA]</scope>
    <source>
        <strain evidence="1 2">307</strain>
    </source>
</reference>
<sequence>MTYAFTSNDARDAFAAFPPRSRTTLMAVRAMIFDIAAAFPPDQNIGCLKETTKWGQPSYATPDTKFATPIRLGLSKADDPAIFTHCQSTVMADFRALAPPELKFDGNRAVHLLNNHPPKLNELAPLIRAALTYRL</sequence>
<dbReference type="Proteomes" id="UP000005307">
    <property type="component" value="Chromosome"/>
</dbReference>
<gene>
    <name evidence="1" type="ORF">OAN307_c39790</name>
</gene>
<evidence type="ECO:0008006" key="3">
    <source>
        <dbReference type="Google" id="ProtNLM"/>
    </source>
</evidence>
<protein>
    <recommendedName>
        <fullName evidence="3">YdhG-like domain-containing protein</fullName>
    </recommendedName>
</protein>
<dbReference type="RefSeq" id="WP_015501346.1">
    <property type="nucleotide sequence ID" value="NC_020911.1"/>
</dbReference>
<proteinExistence type="predicted"/>
<evidence type="ECO:0000313" key="2">
    <source>
        <dbReference type="Proteomes" id="UP000005307"/>
    </source>
</evidence>
<dbReference type="EMBL" id="CP003740">
    <property type="protein sequence ID" value="AGI69407.1"/>
    <property type="molecule type" value="Genomic_DNA"/>
</dbReference>